<evidence type="ECO:0000256" key="1">
    <source>
        <dbReference type="ARBA" id="ARBA00006845"/>
    </source>
</evidence>
<sequence>MVHNKFIILSEVGCKSEVGILEKRHLFKAIIDGSKINSKEDLFQSLAQAFFFPSKVVLWSQFEDYLRDLSWLNTYDGYILIVKHFNDMFLDNPSLKVDFIDSFSNYILPFWEEEVINVVVNGISKLFYVYATE</sequence>
<protein>
    <recommendedName>
        <fullName evidence="2">Barstar (barnase inhibitor) domain-containing protein</fullName>
    </recommendedName>
</protein>
<evidence type="ECO:0000313" key="3">
    <source>
        <dbReference type="EMBL" id="SNV55487.1"/>
    </source>
</evidence>
<name>A0A239Y9D9_9FIRM</name>
<reference evidence="3 4" key="1">
    <citation type="submission" date="2017-06" db="EMBL/GenBank/DDBJ databases">
        <authorList>
            <consortium name="Pathogen Informatics"/>
        </authorList>
    </citation>
    <scope>NUCLEOTIDE SEQUENCE [LARGE SCALE GENOMIC DNA]</scope>
    <source>
        <strain evidence="3 4">NCTC12018</strain>
    </source>
</reference>
<dbReference type="InterPro" id="IPR000468">
    <property type="entry name" value="Barstar"/>
</dbReference>
<gene>
    <name evidence="3" type="ORF">SAMEA44547418_00172</name>
</gene>
<dbReference type="AlphaFoldDB" id="A0A239Y9D9"/>
<organism evidence="3 4">
    <name type="scientific">Veillonella rodentium</name>
    <dbReference type="NCBI Taxonomy" id="248315"/>
    <lineage>
        <taxon>Bacteria</taxon>
        <taxon>Bacillati</taxon>
        <taxon>Bacillota</taxon>
        <taxon>Negativicutes</taxon>
        <taxon>Veillonellales</taxon>
        <taxon>Veillonellaceae</taxon>
        <taxon>Veillonella</taxon>
    </lineage>
</organism>
<dbReference type="InterPro" id="IPR035905">
    <property type="entry name" value="Barstar-like_sf"/>
</dbReference>
<dbReference type="KEGG" id="vrm:44547418_00172"/>
<proteinExistence type="inferred from homology"/>
<feature type="domain" description="Barstar (barnase inhibitor)" evidence="2">
    <location>
        <begin position="29"/>
        <end position="96"/>
    </location>
</feature>
<evidence type="ECO:0000313" key="4">
    <source>
        <dbReference type="Proteomes" id="UP000214973"/>
    </source>
</evidence>
<dbReference type="Pfam" id="PF01337">
    <property type="entry name" value="Barstar"/>
    <property type="match status" value="1"/>
</dbReference>
<dbReference type="Gene3D" id="3.30.370.10">
    <property type="entry name" value="Barstar-like"/>
    <property type="match status" value="1"/>
</dbReference>
<accession>A0A239Y9D9</accession>
<evidence type="ECO:0000259" key="2">
    <source>
        <dbReference type="Pfam" id="PF01337"/>
    </source>
</evidence>
<dbReference type="EMBL" id="LT906470">
    <property type="protein sequence ID" value="SNV55487.1"/>
    <property type="molecule type" value="Genomic_DNA"/>
</dbReference>
<keyword evidence="4" id="KW-1185">Reference proteome</keyword>
<dbReference type="Proteomes" id="UP000214973">
    <property type="component" value="Chromosome 1"/>
</dbReference>
<comment type="similarity">
    <text evidence="1">Belongs to the barstar family.</text>
</comment>